<sequence>MVLLTLANASALSRCDSGRERGHVTKECHLHHHAPRRIASPRRIAALGLSAAVVLGLTACGPDITAPAESSSSSKLQAPSEDSPSGEITIWDRSGDLYEVFDAAIADFNQVYPDITVNHEAVDIDAKLQNTLITGTDVPDGVFLDDAKIAGLSDYMWDLSDVLAPYVDDIAPQKVDVNSVDGGIYGVPFDSNPGLLYYNATALEAQGIDATSIETYDDLLAAATEYQAKVPGSQPIHLEQSPFLGQLQLEMYASQLGTSLADENGDLRLDSDEYRQILGFLDTVQKDGLGTRAEYLGPTDIASLENGNEVFYPWAIWFSFAPQQLLPETSGDWRAMPLPAFEPGGARSGAMGGSSFALPKDGENSELAWLFYKFLMFDEAGYTAVWGPNDVYPDGLNTSIPSYQPAADSSKPLFAPVEALGGQDLWAVATEAGAEIPRSAPIPTWWAGAVDYLGNDIQRMLDGELTPDDVIEKSTADIQSNLVDRQ</sequence>
<dbReference type="SUPFAM" id="SSF53850">
    <property type="entry name" value="Periplasmic binding protein-like II"/>
    <property type="match status" value="1"/>
</dbReference>
<evidence type="ECO:0000256" key="5">
    <source>
        <dbReference type="SAM" id="MobiDB-lite"/>
    </source>
</evidence>
<comment type="similarity">
    <text evidence="2">Belongs to the bacterial solute-binding protein 1 family.</text>
</comment>
<dbReference type="PANTHER" id="PTHR43649:SF31">
    <property type="entry name" value="SN-GLYCEROL-3-PHOSPHATE-BINDING PERIPLASMIC PROTEIN UGPB"/>
    <property type="match status" value="1"/>
</dbReference>
<keyword evidence="4" id="KW-0732">Signal</keyword>
<comment type="caution">
    <text evidence="6">The sequence shown here is derived from an EMBL/GenBank/DDBJ whole genome shotgun (WGS) entry which is preliminary data.</text>
</comment>
<dbReference type="InterPro" id="IPR050490">
    <property type="entry name" value="Bact_solute-bd_prot1"/>
</dbReference>
<evidence type="ECO:0000256" key="3">
    <source>
        <dbReference type="ARBA" id="ARBA00022448"/>
    </source>
</evidence>
<dbReference type="OrthoDB" id="1650177at2"/>
<dbReference type="Gene3D" id="3.40.190.10">
    <property type="entry name" value="Periplasmic binding protein-like II"/>
    <property type="match status" value="1"/>
</dbReference>
<feature type="region of interest" description="Disordered" evidence="5">
    <location>
        <begin position="66"/>
        <end position="86"/>
    </location>
</feature>
<evidence type="ECO:0000256" key="1">
    <source>
        <dbReference type="ARBA" id="ARBA00004196"/>
    </source>
</evidence>
<comment type="subcellular location">
    <subcellularLocation>
        <location evidence="1">Cell envelope</location>
    </subcellularLocation>
</comment>
<evidence type="ECO:0000313" key="6">
    <source>
        <dbReference type="EMBL" id="THG29872.1"/>
    </source>
</evidence>
<name>A0A4S4FJ49_9MICO</name>
<dbReference type="AlphaFoldDB" id="A0A4S4FJ49"/>
<dbReference type="EMBL" id="SSSM01000005">
    <property type="protein sequence ID" value="THG29872.1"/>
    <property type="molecule type" value="Genomic_DNA"/>
</dbReference>
<dbReference type="GO" id="GO:0030313">
    <property type="term" value="C:cell envelope"/>
    <property type="evidence" value="ECO:0007669"/>
    <property type="project" value="UniProtKB-SubCell"/>
</dbReference>
<evidence type="ECO:0000256" key="4">
    <source>
        <dbReference type="ARBA" id="ARBA00022729"/>
    </source>
</evidence>
<dbReference type="InterPro" id="IPR006059">
    <property type="entry name" value="SBP"/>
</dbReference>
<dbReference type="Pfam" id="PF01547">
    <property type="entry name" value="SBP_bac_1"/>
    <property type="match status" value="1"/>
</dbReference>
<feature type="compositionally biased region" description="Polar residues" evidence="5">
    <location>
        <begin position="68"/>
        <end position="83"/>
    </location>
</feature>
<protein>
    <submittedName>
        <fullName evidence="6">Extracellular solute-binding protein</fullName>
    </submittedName>
</protein>
<reference evidence="6 7" key="1">
    <citation type="submission" date="2019-04" db="EMBL/GenBank/DDBJ databases">
        <authorList>
            <person name="Jiang L."/>
        </authorList>
    </citation>
    <scope>NUCLEOTIDE SEQUENCE [LARGE SCALE GENOMIC DNA]</scope>
    <source>
        <strain evidence="6 7">YIM 131853</strain>
    </source>
</reference>
<evidence type="ECO:0000256" key="2">
    <source>
        <dbReference type="ARBA" id="ARBA00008520"/>
    </source>
</evidence>
<dbReference type="Proteomes" id="UP000309133">
    <property type="component" value="Unassembled WGS sequence"/>
</dbReference>
<organism evidence="6 7">
    <name type="scientific">Naasia lichenicola</name>
    <dbReference type="NCBI Taxonomy" id="2565933"/>
    <lineage>
        <taxon>Bacteria</taxon>
        <taxon>Bacillati</taxon>
        <taxon>Actinomycetota</taxon>
        <taxon>Actinomycetes</taxon>
        <taxon>Micrococcales</taxon>
        <taxon>Microbacteriaceae</taxon>
        <taxon>Naasia</taxon>
    </lineage>
</organism>
<accession>A0A4S4FJ49</accession>
<keyword evidence="3" id="KW-0813">Transport</keyword>
<keyword evidence="7" id="KW-1185">Reference proteome</keyword>
<proteinExistence type="inferred from homology"/>
<gene>
    <name evidence="6" type="ORF">E6C64_14575</name>
</gene>
<dbReference type="PANTHER" id="PTHR43649">
    <property type="entry name" value="ARABINOSE-BINDING PROTEIN-RELATED"/>
    <property type="match status" value="1"/>
</dbReference>
<evidence type="ECO:0000313" key="7">
    <source>
        <dbReference type="Proteomes" id="UP000309133"/>
    </source>
</evidence>